<gene>
    <name evidence="6 8" type="primary">tilS</name>
    <name evidence="8" type="ORF">NCTC10166_00548</name>
</gene>
<name>A0A449A5R5_9BACT</name>
<sequence>MQKIEEKKLLLAVSGGPDSIFMLEKFKHKNIVVAHVNYNKRIDSDIDQKIVENFCRKWNIKLFILKISKTFKIYNNFQNEARKIRFNFFRKIYQKEKCDFLLLAHNKDDFFETAIMQKQKNKIVNYWGIKKNIHIWNMNVYRPFLEKYWKENIEKYLLKNNINFAIDSSNNTNKYQRNKIRIFYKKKKLCKFFYFYKFMFLNIFLKHKEKQNQKKYLRWEMKNFSINYFKKEKKQLTLLFYTLNKKFNDLNLTRQKLLSILQFIFSKNPSSEYKLKKDFYLVKKNKKLEFKTTIFSG</sequence>
<dbReference type="RefSeq" id="WP_232018832.1">
    <property type="nucleotide sequence ID" value="NZ_LR214951.1"/>
</dbReference>
<evidence type="ECO:0000256" key="5">
    <source>
        <dbReference type="ARBA" id="ARBA00048539"/>
    </source>
</evidence>
<dbReference type="PANTHER" id="PTHR43033:SF1">
    <property type="entry name" value="TRNA(ILE)-LYSIDINE SYNTHASE-RELATED"/>
    <property type="match status" value="1"/>
</dbReference>
<accession>A0A449A5R5</accession>
<keyword evidence="6" id="KW-0963">Cytoplasm</keyword>
<evidence type="ECO:0000256" key="3">
    <source>
        <dbReference type="ARBA" id="ARBA00022741"/>
    </source>
</evidence>
<evidence type="ECO:0000256" key="1">
    <source>
        <dbReference type="ARBA" id="ARBA00022598"/>
    </source>
</evidence>
<organism evidence="8 9">
    <name type="scientific">Mesomycoplasma neurolyticum</name>
    <dbReference type="NCBI Taxonomy" id="2120"/>
    <lineage>
        <taxon>Bacteria</taxon>
        <taxon>Bacillati</taxon>
        <taxon>Mycoplasmatota</taxon>
        <taxon>Mycoplasmoidales</taxon>
        <taxon>Metamycoplasmataceae</taxon>
        <taxon>Mesomycoplasma</taxon>
    </lineage>
</organism>
<keyword evidence="2 6" id="KW-0819">tRNA processing</keyword>
<dbReference type="EMBL" id="LR214951">
    <property type="protein sequence ID" value="VEU59569.1"/>
    <property type="molecule type" value="Genomic_DNA"/>
</dbReference>
<comment type="catalytic activity">
    <reaction evidence="5 6">
        <text>cytidine(34) in tRNA(Ile2) + L-lysine + ATP = lysidine(34) in tRNA(Ile2) + AMP + diphosphate + H(+)</text>
        <dbReference type="Rhea" id="RHEA:43744"/>
        <dbReference type="Rhea" id="RHEA-COMP:10625"/>
        <dbReference type="Rhea" id="RHEA-COMP:10670"/>
        <dbReference type="ChEBI" id="CHEBI:15378"/>
        <dbReference type="ChEBI" id="CHEBI:30616"/>
        <dbReference type="ChEBI" id="CHEBI:32551"/>
        <dbReference type="ChEBI" id="CHEBI:33019"/>
        <dbReference type="ChEBI" id="CHEBI:82748"/>
        <dbReference type="ChEBI" id="CHEBI:83665"/>
        <dbReference type="ChEBI" id="CHEBI:456215"/>
        <dbReference type="EC" id="6.3.4.19"/>
    </reaction>
</comment>
<dbReference type="InterPro" id="IPR012094">
    <property type="entry name" value="tRNA_Ile_lys_synt"/>
</dbReference>
<dbReference type="InterPro" id="IPR012795">
    <property type="entry name" value="tRNA_Ile_lys_synt_N"/>
</dbReference>
<dbReference type="GO" id="GO:0005737">
    <property type="term" value="C:cytoplasm"/>
    <property type="evidence" value="ECO:0007669"/>
    <property type="project" value="UniProtKB-SubCell"/>
</dbReference>
<dbReference type="GO" id="GO:0032267">
    <property type="term" value="F:tRNA(Ile)-lysidine synthase activity"/>
    <property type="evidence" value="ECO:0007669"/>
    <property type="project" value="UniProtKB-EC"/>
</dbReference>
<feature type="domain" description="tRNA(Ile)-lysidine/2-thiocytidine synthase N-terminal" evidence="7">
    <location>
        <begin position="8"/>
        <end position="181"/>
    </location>
</feature>
<dbReference type="GO" id="GO:0006400">
    <property type="term" value="P:tRNA modification"/>
    <property type="evidence" value="ECO:0007669"/>
    <property type="project" value="UniProtKB-UniRule"/>
</dbReference>
<keyword evidence="9" id="KW-1185">Reference proteome</keyword>
<comment type="similarity">
    <text evidence="6">Belongs to the tRNA(Ile)-lysidine synthase family.</text>
</comment>
<dbReference type="HAMAP" id="MF_01161">
    <property type="entry name" value="tRNA_Ile_lys_synt"/>
    <property type="match status" value="1"/>
</dbReference>
<comment type="domain">
    <text evidence="6">The N-terminal region contains the highly conserved SGGXDS motif, predicted to be a P-loop motif involved in ATP binding.</text>
</comment>
<evidence type="ECO:0000256" key="4">
    <source>
        <dbReference type="ARBA" id="ARBA00022840"/>
    </source>
</evidence>
<dbReference type="InterPro" id="IPR014729">
    <property type="entry name" value="Rossmann-like_a/b/a_fold"/>
</dbReference>
<dbReference type="Proteomes" id="UP000289440">
    <property type="component" value="Chromosome"/>
</dbReference>
<evidence type="ECO:0000259" key="7">
    <source>
        <dbReference type="Pfam" id="PF01171"/>
    </source>
</evidence>
<dbReference type="SUPFAM" id="SSF52402">
    <property type="entry name" value="Adenine nucleotide alpha hydrolases-like"/>
    <property type="match status" value="1"/>
</dbReference>
<dbReference type="CDD" id="cd01992">
    <property type="entry name" value="TilS_N"/>
    <property type="match status" value="1"/>
</dbReference>
<dbReference type="Pfam" id="PF01171">
    <property type="entry name" value="ATP_bind_3"/>
    <property type="match status" value="1"/>
</dbReference>
<evidence type="ECO:0000256" key="2">
    <source>
        <dbReference type="ARBA" id="ARBA00022694"/>
    </source>
</evidence>
<proteinExistence type="inferred from homology"/>
<evidence type="ECO:0000313" key="9">
    <source>
        <dbReference type="Proteomes" id="UP000289440"/>
    </source>
</evidence>
<dbReference type="PANTHER" id="PTHR43033">
    <property type="entry name" value="TRNA(ILE)-LYSIDINE SYNTHASE-RELATED"/>
    <property type="match status" value="1"/>
</dbReference>
<protein>
    <recommendedName>
        <fullName evidence="6">tRNA(Ile)-lysidine synthase</fullName>
        <ecNumber evidence="6">6.3.4.19</ecNumber>
    </recommendedName>
    <alternativeName>
        <fullName evidence="6">tRNA(Ile)-2-lysyl-cytidine synthase</fullName>
    </alternativeName>
    <alternativeName>
        <fullName evidence="6">tRNA(Ile)-lysidine synthetase</fullName>
    </alternativeName>
</protein>
<evidence type="ECO:0000256" key="6">
    <source>
        <dbReference type="HAMAP-Rule" id="MF_01161"/>
    </source>
</evidence>
<dbReference type="GO" id="GO:0005524">
    <property type="term" value="F:ATP binding"/>
    <property type="evidence" value="ECO:0007669"/>
    <property type="project" value="UniProtKB-UniRule"/>
</dbReference>
<dbReference type="KEGG" id="mnu:NCTC10166_00548"/>
<dbReference type="AlphaFoldDB" id="A0A449A5R5"/>
<keyword evidence="4 6" id="KW-0067">ATP-binding</keyword>
<comment type="function">
    <text evidence="6">Ligates lysine onto the cytidine present at position 34 of the AUA codon-specific tRNA(Ile) that contains the anticodon CAU, in an ATP-dependent manner. Cytidine is converted to lysidine, thus changing the amino acid specificity of the tRNA from methionine to isoleucine.</text>
</comment>
<dbReference type="EC" id="6.3.4.19" evidence="6"/>
<dbReference type="InterPro" id="IPR011063">
    <property type="entry name" value="TilS/TtcA_N"/>
</dbReference>
<dbReference type="Gene3D" id="3.40.50.620">
    <property type="entry name" value="HUPs"/>
    <property type="match status" value="1"/>
</dbReference>
<comment type="subcellular location">
    <subcellularLocation>
        <location evidence="6">Cytoplasm</location>
    </subcellularLocation>
</comment>
<reference evidence="8 9" key="1">
    <citation type="submission" date="2019-01" db="EMBL/GenBank/DDBJ databases">
        <authorList>
            <consortium name="Pathogen Informatics"/>
        </authorList>
    </citation>
    <scope>NUCLEOTIDE SEQUENCE [LARGE SCALE GENOMIC DNA]</scope>
    <source>
        <strain evidence="8 9">NCTC10166</strain>
    </source>
</reference>
<dbReference type="NCBIfam" id="TIGR02432">
    <property type="entry name" value="lysidine_TilS_N"/>
    <property type="match status" value="1"/>
</dbReference>
<evidence type="ECO:0000313" key="8">
    <source>
        <dbReference type="EMBL" id="VEU59569.1"/>
    </source>
</evidence>
<keyword evidence="1 6" id="KW-0436">Ligase</keyword>
<feature type="binding site" evidence="6">
    <location>
        <begin position="14"/>
        <end position="19"/>
    </location>
    <ligand>
        <name>ATP</name>
        <dbReference type="ChEBI" id="CHEBI:30616"/>
    </ligand>
</feature>
<keyword evidence="3 6" id="KW-0547">Nucleotide-binding</keyword>